<comment type="caution">
    <text evidence="2">The sequence shown here is derived from an EMBL/GenBank/DDBJ whole genome shotgun (WGS) entry which is preliminary data.</text>
</comment>
<keyword evidence="3" id="KW-1185">Reference proteome</keyword>
<evidence type="ECO:0000313" key="2">
    <source>
        <dbReference type="EMBL" id="CAK0877611.1"/>
    </source>
</evidence>
<gene>
    <name evidence="2" type="ORF">PCOR1329_LOCUS61628</name>
</gene>
<feature type="compositionally biased region" description="Basic and acidic residues" evidence="1">
    <location>
        <begin position="94"/>
        <end position="103"/>
    </location>
</feature>
<feature type="region of interest" description="Disordered" evidence="1">
    <location>
        <begin position="171"/>
        <end position="210"/>
    </location>
</feature>
<feature type="non-terminal residue" evidence="2">
    <location>
        <position position="1"/>
    </location>
</feature>
<feature type="compositionally biased region" description="Basic and acidic residues" evidence="1">
    <location>
        <begin position="143"/>
        <end position="153"/>
    </location>
</feature>
<name>A0ABN9VVJ1_9DINO</name>
<feature type="region of interest" description="Disordered" evidence="1">
    <location>
        <begin position="94"/>
        <end position="157"/>
    </location>
</feature>
<dbReference type="EMBL" id="CAUYUJ010017758">
    <property type="protein sequence ID" value="CAK0877611.1"/>
    <property type="molecule type" value="Genomic_DNA"/>
</dbReference>
<accession>A0ABN9VVJ1</accession>
<evidence type="ECO:0000313" key="3">
    <source>
        <dbReference type="Proteomes" id="UP001189429"/>
    </source>
</evidence>
<reference evidence="2" key="1">
    <citation type="submission" date="2023-10" db="EMBL/GenBank/DDBJ databases">
        <authorList>
            <person name="Chen Y."/>
            <person name="Shah S."/>
            <person name="Dougan E. K."/>
            <person name="Thang M."/>
            <person name="Chan C."/>
        </authorList>
    </citation>
    <scope>NUCLEOTIDE SEQUENCE [LARGE SCALE GENOMIC DNA]</scope>
</reference>
<sequence length="248" mass="26907">VWKKPNGAEFMTKKIKSMTAPCRPSDDCDDTARPAVKFKNTDGSDDTYTIETITVGQMTKRPTTGEVASNGLDKVAEWNVNTFDGGLVLRWNEEKENKEKGRNSDIGTRQITQVATTDSDAHDVQKAETFLREPGDGFARGKLGRDSAESKAEAKKRKDCWHAATFPKEKTEKVAVKRPAAATTGDIQPKKVAKQTGAQTTEMASKPAVPVVEPEQACPVTPVKGVRAKQRAGATFIPKAAAISEDSE</sequence>
<evidence type="ECO:0000256" key="1">
    <source>
        <dbReference type="SAM" id="MobiDB-lite"/>
    </source>
</evidence>
<dbReference type="Proteomes" id="UP001189429">
    <property type="component" value="Unassembled WGS sequence"/>
</dbReference>
<feature type="compositionally biased region" description="Basic and acidic residues" evidence="1">
    <location>
        <begin position="119"/>
        <end position="135"/>
    </location>
</feature>
<organism evidence="2 3">
    <name type="scientific">Prorocentrum cordatum</name>
    <dbReference type="NCBI Taxonomy" id="2364126"/>
    <lineage>
        <taxon>Eukaryota</taxon>
        <taxon>Sar</taxon>
        <taxon>Alveolata</taxon>
        <taxon>Dinophyceae</taxon>
        <taxon>Prorocentrales</taxon>
        <taxon>Prorocentraceae</taxon>
        <taxon>Prorocentrum</taxon>
    </lineage>
</organism>
<feature type="compositionally biased region" description="Polar residues" evidence="1">
    <location>
        <begin position="105"/>
        <end position="118"/>
    </location>
</feature>
<protein>
    <submittedName>
        <fullName evidence="2">Uncharacterized protein</fullName>
    </submittedName>
</protein>
<proteinExistence type="predicted"/>